<feature type="signal peptide" evidence="6">
    <location>
        <begin position="1"/>
        <end position="19"/>
    </location>
</feature>
<keyword evidence="4" id="KW-0720">Serine protease</keyword>
<evidence type="ECO:0000256" key="5">
    <source>
        <dbReference type="ARBA" id="ARBA00023157"/>
    </source>
</evidence>
<dbReference type="PANTHER" id="PTHR24276">
    <property type="entry name" value="POLYSERASE-RELATED"/>
    <property type="match status" value="1"/>
</dbReference>
<dbReference type="Proteomes" id="UP000494040">
    <property type="component" value="Unassembled WGS sequence"/>
</dbReference>
<dbReference type="PRINTS" id="PR00722">
    <property type="entry name" value="CHYMOTRYPSIN"/>
</dbReference>
<keyword evidence="3" id="KW-0378">Hydrolase</keyword>
<feature type="chain" id="PRO_5035179327" description="Peptidase S1 domain-containing protein" evidence="6">
    <location>
        <begin position="20"/>
        <end position="284"/>
    </location>
</feature>
<evidence type="ECO:0000256" key="6">
    <source>
        <dbReference type="SAM" id="SignalP"/>
    </source>
</evidence>
<protein>
    <recommendedName>
        <fullName evidence="7">Peptidase S1 domain-containing protein</fullName>
    </recommendedName>
</protein>
<dbReference type="PANTHER" id="PTHR24276:SF98">
    <property type="entry name" value="FI18310P1-RELATED"/>
    <property type="match status" value="1"/>
</dbReference>
<dbReference type="InterPro" id="IPR001314">
    <property type="entry name" value="Peptidase_S1A"/>
</dbReference>
<dbReference type="EnsemblMetazoa" id="XM_014392014.1">
    <property type="protein sequence ID" value="XP_014247500.1"/>
    <property type="gene ID" value="LOC106665536"/>
</dbReference>
<organism evidence="8 9">
    <name type="scientific">Cimex lectularius</name>
    <name type="common">Bed bug</name>
    <name type="synonym">Acanthia lectularia</name>
    <dbReference type="NCBI Taxonomy" id="79782"/>
    <lineage>
        <taxon>Eukaryota</taxon>
        <taxon>Metazoa</taxon>
        <taxon>Ecdysozoa</taxon>
        <taxon>Arthropoda</taxon>
        <taxon>Hexapoda</taxon>
        <taxon>Insecta</taxon>
        <taxon>Pterygota</taxon>
        <taxon>Neoptera</taxon>
        <taxon>Paraneoptera</taxon>
        <taxon>Hemiptera</taxon>
        <taxon>Heteroptera</taxon>
        <taxon>Panheteroptera</taxon>
        <taxon>Cimicomorpha</taxon>
        <taxon>Cimicidae</taxon>
        <taxon>Cimex</taxon>
    </lineage>
</organism>
<proteinExistence type="inferred from homology"/>
<gene>
    <name evidence="8" type="primary">106665536</name>
</gene>
<keyword evidence="2" id="KW-0645">Protease</keyword>
<name>A0A8I6RJG7_CIMLE</name>
<evidence type="ECO:0000313" key="8">
    <source>
        <dbReference type="EnsemblMetazoa" id="XP_014247500.1"/>
    </source>
</evidence>
<dbReference type="Gene3D" id="2.40.10.10">
    <property type="entry name" value="Trypsin-like serine proteases"/>
    <property type="match status" value="1"/>
</dbReference>
<keyword evidence="9" id="KW-1185">Reference proteome</keyword>
<dbReference type="InterPro" id="IPR050430">
    <property type="entry name" value="Peptidase_S1"/>
</dbReference>
<reference evidence="8" key="1">
    <citation type="submission" date="2022-01" db="UniProtKB">
        <authorList>
            <consortium name="EnsemblMetazoa"/>
        </authorList>
    </citation>
    <scope>IDENTIFICATION</scope>
</reference>
<keyword evidence="6" id="KW-0732">Signal</keyword>
<evidence type="ECO:0000259" key="7">
    <source>
        <dbReference type="PROSITE" id="PS50240"/>
    </source>
</evidence>
<dbReference type="PROSITE" id="PS50240">
    <property type="entry name" value="TRYPSIN_DOM"/>
    <property type="match status" value="1"/>
</dbReference>
<dbReference type="SMART" id="SM00020">
    <property type="entry name" value="Tryp_SPc"/>
    <property type="match status" value="1"/>
</dbReference>
<comment type="similarity">
    <text evidence="1">Belongs to the peptidase S1 family.</text>
</comment>
<keyword evidence="5" id="KW-1015">Disulfide bond</keyword>
<dbReference type="KEGG" id="clec:106665536"/>
<accession>A0A8I6RJG7</accession>
<dbReference type="SUPFAM" id="SSF50494">
    <property type="entry name" value="Trypsin-like serine proteases"/>
    <property type="match status" value="1"/>
</dbReference>
<evidence type="ECO:0000256" key="3">
    <source>
        <dbReference type="ARBA" id="ARBA00022801"/>
    </source>
</evidence>
<dbReference type="InterPro" id="IPR001254">
    <property type="entry name" value="Trypsin_dom"/>
</dbReference>
<evidence type="ECO:0000256" key="1">
    <source>
        <dbReference type="ARBA" id="ARBA00007664"/>
    </source>
</evidence>
<dbReference type="GO" id="GO:0006508">
    <property type="term" value="P:proteolysis"/>
    <property type="evidence" value="ECO:0007669"/>
    <property type="project" value="UniProtKB-KW"/>
</dbReference>
<dbReference type="FunFam" id="2.40.10.10:FF:000068">
    <property type="entry name" value="transmembrane protease serine 2"/>
    <property type="match status" value="1"/>
</dbReference>
<dbReference type="OrthoDB" id="6352591at2759"/>
<dbReference type="GO" id="GO:0004252">
    <property type="term" value="F:serine-type endopeptidase activity"/>
    <property type="evidence" value="ECO:0007669"/>
    <property type="project" value="InterPro"/>
</dbReference>
<dbReference type="InterPro" id="IPR043504">
    <property type="entry name" value="Peptidase_S1_PA_chymotrypsin"/>
</dbReference>
<evidence type="ECO:0000256" key="4">
    <source>
        <dbReference type="ARBA" id="ARBA00022825"/>
    </source>
</evidence>
<dbReference type="InterPro" id="IPR009003">
    <property type="entry name" value="Peptidase_S1_PA"/>
</dbReference>
<sequence>MKIHVYLILFFIRIRITKSILNGVAVAEKEYPFFVCIELDSAVVCGGTIITPSVVVTGAHCVIQMDKEKTFIPVEINRLMVLAGTVTLDQSDQGYQESQVDNLIIHEKFNPLHGMLNNIAILDLTYDLLLDDWVNVAREPTELKNDWKQLVKNGTECTVMGFGYISVNKDLPTTLMKSLISISCPKDFIISGYTCAVMTSPKSGLCLGDLGSPVVCLGYVYGFISHSYLCQQEVLPVYILLFENYLDFLPISTDTASKISGAVVFTFFLIQLSEKTSSLFYSIF</sequence>
<dbReference type="AlphaFoldDB" id="A0A8I6RJG7"/>
<evidence type="ECO:0000313" key="9">
    <source>
        <dbReference type="Proteomes" id="UP000494040"/>
    </source>
</evidence>
<dbReference type="Pfam" id="PF00089">
    <property type="entry name" value="Trypsin"/>
    <property type="match status" value="1"/>
</dbReference>
<evidence type="ECO:0000256" key="2">
    <source>
        <dbReference type="ARBA" id="ARBA00022670"/>
    </source>
</evidence>
<feature type="domain" description="Peptidase S1" evidence="7">
    <location>
        <begin position="20"/>
        <end position="254"/>
    </location>
</feature>